<protein>
    <recommendedName>
        <fullName evidence="4">Anti-sigma factor</fullName>
    </recommendedName>
</protein>
<evidence type="ECO:0008006" key="4">
    <source>
        <dbReference type="Google" id="ProtNLM"/>
    </source>
</evidence>
<organism evidence="2 3">
    <name type="scientific">Flavobacterium ponti</name>
    <dbReference type="NCBI Taxonomy" id="665133"/>
    <lineage>
        <taxon>Bacteria</taxon>
        <taxon>Pseudomonadati</taxon>
        <taxon>Bacteroidota</taxon>
        <taxon>Flavobacteriia</taxon>
        <taxon>Flavobacteriales</taxon>
        <taxon>Flavobacteriaceae</taxon>
        <taxon>Flavobacterium</taxon>
    </lineage>
</organism>
<evidence type="ECO:0000313" key="2">
    <source>
        <dbReference type="EMBL" id="MFC4741100.1"/>
    </source>
</evidence>
<comment type="caution">
    <text evidence="2">The sequence shown here is derived from an EMBL/GenBank/DDBJ whole genome shotgun (WGS) entry which is preliminary data.</text>
</comment>
<dbReference type="PROSITE" id="PS51257">
    <property type="entry name" value="PROKAR_LIPOPROTEIN"/>
    <property type="match status" value="1"/>
</dbReference>
<gene>
    <name evidence="2" type="ORF">ACFO3U_13945</name>
</gene>
<evidence type="ECO:0000313" key="3">
    <source>
        <dbReference type="Proteomes" id="UP001595885"/>
    </source>
</evidence>
<feature type="chain" id="PRO_5046399258" description="Anti-sigma factor" evidence="1">
    <location>
        <begin position="31"/>
        <end position="128"/>
    </location>
</feature>
<dbReference type="Proteomes" id="UP001595885">
    <property type="component" value="Unassembled WGS sequence"/>
</dbReference>
<keyword evidence="1" id="KW-0732">Signal</keyword>
<accession>A0ABV9P830</accession>
<reference evidence="3" key="1">
    <citation type="journal article" date="2019" name="Int. J. Syst. Evol. Microbiol.">
        <title>The Global Catalogue of Microorganisms (GCM) 10K type strain sequencing project: providing services to taxonomists for standard genome sequencing and annotation.</title>
        <authorList>
            <consortium name="The Broad Institute Genomics Platform"/>
            <consortium name="The Broad Institute Genome Sequencing Center for Infectious Disease"/>
            <person name="Wu L."/>
            <person name="Ma J."/>
        </authorList>
    </citation>
    <scope>NUCLEOTIDE SEQUENCE [LARGE SCALE GENOMIC DNA]</scope>
    <source>
        <strain evidence="3">CCUG 50349</strain>
    </source>
</reference>
<name>A0ABV9P830_9FLAO</name>
<dbReference type="RefSeq" id="WP_379743773.1">
    <property type="nucleotide sequence ID" value="NZ_JBHSGW010000028.1"/>
</dbReference>
<keyword evidence="3" id="KW-1185">Reference proteome</keyword>
<dbReference type="EMBL" id="JBHSGW010000028">
    <property type="protein sequence ID" value="MFC4741100.1"/>
    <property type="molecule type" value="Genomic_DNA"/>
</dbReference>
<proteinExistence type="predicted"/>
<sequence length="128" mass="14262">MKKMLLLCTMVILSSCASKLVFPVSNVAPAAEISVKIKKDDNGNREINIESKYLSSPERLSPKREFYLVWMQTEDNGLINLGQLETDASDKGSFTAITAYEPKEIFITAENDVAITYPTGQEISRVKI</sequence>
<evidence type="ECO:0000256" key="1">
    <source>
        <dbReference type="SAM" id="SignalP"/>
    </source>
</evidence>
<feature type="signal peptide" evidence="1">
    <location>
        <begin position="1"/>
        <end position="30"/>
    </location>
</feature>